<keyword evidence="3 8" id="KW-0813">Transport</keyword>
<feature type="transmembrane region" description="Helical" evidence="8">
    <location>
        <begin position="127"/>
        <end position="155"/>
    </location>
</feature>
<evidence type="ECO:0000256" key="6">
    <source>
        <dbReference type="ARBA" id="ARBA00022989"/>
    </source>
</evidence>
<evidence type="ECO:0000256" key="3">
    <source>
        <dbReference type="ARBA" id="ARBA00022448"/>
    </source>
</evidence>
<evidence type="ECO:0000256" key="7">
    <source>
        <dbReference type="ARBA" id="ARBA00023136"/>
    </source>
</evidence>
<evidence type="ECO:0000256" key="2">
    <source>
        <dbReference type="ARBA" id="ARBA00010100"/>
    </source>
</evidence>
<evidence type="ECO:0000256" key="8">
    <source>
        <dbReference type="RuleBase" id="RU365092"/>
    </source>
</evidence>
<evidence type="ECO:0000313" key="9">
    <source>
        <dbReference type="EMBL" id="AWB10882.1"/>
    </source>
</evidence>
<dbReference type="PANTHER" id="PTHR30003:SF0">
    <property type="entry name" value="GLYCOLATE PERMEASE GLCA-RELATED"/>
    <property type="match status" value="1"/>
</dbReference>
<dbReference type="InterPro" id="IPR003804">
    <property type="entry name" value="Lactate_perm"/>
</dbReference>
<keyword evidence="6 8" id="KW-1133">Transmembrane helix</keyword>
<dbReference type="OrthoDB" id="9761056at2"/>
<dbReference type="RefSeq" id="WP_108309707.1">
    <property type="nucleotide sequence ID" value="NZ_CP020921.1"/>
</dbReference>
<evidence type="ECO:0000256" key="4">
    <source>
        <dbReference type="ARBA" id="ARBA00022475"/>
    </source>
</evidence>
<comment type="similarity">
    <text evidence="2 8">Belongs to the lactate permease family.</text>
</comment>
<feature type="transmembrane region" description="Helical" evidence="8">
    <location>
        <begin position="370"/>
        <end position="391"/>
    </location>
</feature>
<name>A0A2R4W2J5_THEAF</name>
<evidence type="ECO:0000313" key="10">
    <source>
        <dbReference type="Proteomes" id="UP000244792"/>
    </source>
</evidence>
<gene>
    <name evidence="9" type="ORF">TDSAC_1543</name>
</gene>
<feature type="transmembrane region" description="Helical" evidence="8">
    <location>
        <begin position="411"/>
        <end position="429"/>
    </location>
</feature>
<dbReference type="NCBIfam" id="TIGR00795">
    <property type="entry name" value="lctP"/>
    <property type="match status" value="1"/>
</dbReference>
<feature type="transmembrane region" description="Helical" evidence="8">
    <location>
        <begin position="75"/>
        <end position="100"/>
    </location>
</feature>
<dbReference type="Pfam" id="PF02652">
    <property type="entry name" value="Lactate_perm"/>
    <property type="match status" value="1"/>
</dbReference>
<comment type="subcellular location">
    <subcellularLocation>
        <location evidence="1 8">Cell membrane</location>
        <topology evidence="1 8">Multi-pass membrane protein</topology>
    </subcellularLocation>
</comment>
<reference evidence="9 10" key="1">
    <citation type="submission" date="2017-04" db="EMBL/GenBank/DDBJ databases">
        <title>Genomic insights into metabolism of Thermodesulfobium acidiphilum.</title>
        <authorList>
            <person name="Toshchakov S.V."/>
            <person name="Frolov E.N."/>
            <person name="Kublanov I.V."/>
            <person name="Samarov N.I."/>
            <person name="Novikov A."/>
            <person name="Lebedinsky A.V."/>
            <person name="Bonch-Osmolovskaya E.A."/>
            <person name="Chernyh N.A."/>
        </authorList>
    </citation>
    <scope>NUCLEOTIDE SEQUENCE [LARGE SCALE GENOMIC DNA]</scope>
    <source>
        <strain evidence="9 10">3127-1</strain>
    </source>
</reference>
<dbReference type="PANTHER" id="PTHR30003">
    <property type="entry name" value="L-LACTATE PERMEASE"/>
    <property type="match status" value="1"/>
</dbReference>
<feature type="transmembrane region" description="Helical" evidence="8">
    <location>
        <begin position="533"/>
        <end position="554"/>
    </location>
</feature>
<dbReference type="AlphaFoldDB" id="A0A2R4W2J5"/>
<proteinExistence type="inferred from homology"/>
<dbReference type="Proteomes" id="UP000244792">
    <property type="component" value="Chromosome"/>
</dbReference>
<comment type="function">
    <text evidence="8">Uptake of L-lactate across the membrane. Can also transport D-lactate and glycolate.</text>
</comment>
<dbReference type="GO" id="GO:0005886">
    <property type="term" value="C:plasma membrane"/>
    <property type="evidence" value="ECO:0007669"/>
    <property type="project" value="UniProtKB-SubCell"/>
</dbReference>
<accession>A0A2R4W2J5</accession>
<dbReference type="EMBL" id="CP020921">
    <property type="protein sequence ID" value="AWB10882.1"/>
    <property type="molecule type" value="Genomic_DNA"/>
</dbReference>
<protein>
    <recommendedName>
        <fullName evidence="8">L-lactate permease</fullName>
    </recommendedName>
</protein>
<dbReference type="GO" id="GO:0015295">
    <property type="term" value="F:solute:proton symporter activity"/>
    <property type="evidence" value="ECO:0007669"/>
    <property type="project" value="TreeGrafter"/>
</dbReference>
<evidence type="ECO:0000256" key="5">
    <source>
        <dbReference type="ARBA" id="ARBA00022692"/>
    </source>
</evidence>
<feature type="transmembrane region" description="Helical" evidence="8">
    <location>
        <begin position="435"/>
        <end position="460"/>
    </location>
</feature>
<feature type="transmembrane region" description="Helical" evidence="8">
    <location>
        <begin position="207"/>
        <end position="226"/>
    </location>
</feature>
<keyword evidence="5 8" id="KW-0812">Transmembrane</keyword>
<feature type="transmembrane region" description="Helical" evidence="8">
    <location>
        <begin position="12"/>
        <end position="30"/>
    </location>
</feature>
<keyword evidence="10" id="KW-1185">Reference proteome</keyword>
<feature type="transmembrane region" description="Helical" evidence="8">
    <location>
        <begin position="50"/>
        <end position="69"/>
    </location>
</feature>
<evidence type="ECO:0000256" key="1">
    <source>
        <dbReference type="ARBA" id="ARBA00004651"/>
    </source>
</evidence>
<feature type="transmembrane region" description="Helical" evidence="8">
    <location>
        <begin position="264"/>
        <end position="284"/>
    </location>
</feature>
<keyword evidence="4 8" id="KW-1003">Cell membrane</keyword>
<dbReference type="KEGG" id="taci:TDSAC_1543"/>
<keyword evidence="7 8" id="KW-0472">Membrane</keyword>
<dbReference type="GO" id="GO:0015129">
    <property type="term" value="F:lactate transmembrane transporter activity"/>
    <property type="evidence" value="ECO:0007669"/>
    <property type="project" value="UniProtKB-UniRule"/>
</dbReference>
<feature type="transmembrane region" description="Helical" evidence="8">
    <location>
        <begin position="308"/>
        <end position="325"/>
    </location>
</feature>
<sequence>MFVQNYDPLNNFALSVFCASLPLIILLYLLALHPGKDSQGRKKLGVDARFATVTAAVVALLIAIGIYKMPATQAFLSWFLGALIGLYPICWIVITVLFLYEMTVISGSFDVMRHSIMKITQDKRVQVLIVAFGFGAFLEGAAGFGTPVAVCAAILVGMGIAPLEAALLCLLGDTAPVAFGGVGIPMIMMGQVTGLPVNDITAMVGRILPFFSFLVPFWIMFTYVILLEKKSMSEFSEVIPAAFVSGISFALTQYFLAQHLGPQLIDILAGIVSIISLAIFLRFWSPKKVWVADWAKEVNREYSAGETFYAWVPWLILVIVIIMWGTPSISKVLSSILVFKFPIEGLNGLVTKMPPVVPKPTVLKDAVFVLPLLSATGTGILIAAILSGLWLRLSGAQWGNAFNTTFNRMKAPFIVVPSIVGIAFLYKYAGMDVQLALAFASTGSAFPFFSAMLGYLGVFLTGSDTSSNALFGNLQKITAEQLHINPILSTALNSAGGVMGKMISPQSIVVALAATFSDRKVAEESFAPLFRSALIHSFLLAILVGIIGLIYAYVFPNLIPVVGK</sequence>
<organism evidence="9 10">
    <name type="scientific">Thermodesulfobium acidiphilum</name>
    <dbReference type="NCBI Taxonomy" id="1794699"/>
    <lineage>
        <taxon>Bacteria</taxon>
        <taxon>Pseudomonadati</taxon>
        <taxon>Thermodesulfobiota</taxon>
        <taxon>Thermodesulfobiia</taxon>
        <taxon>Thermodesulfobiales</taxon>
        <taxon>Thermodesulfobiaceae</taxon>
        <taxon>Thermodesulfobium</taxon>
    </lineage>
</organism>
<feature type="transmembrane region" description="Helical" evidence="8">
    <location>
        <begin position="175"/>
        <end position="195"/>
    </location>
</feature>